<evidence type="ECO:0000259" key="1">
    <source>
        <dbReference type="Pfam" id="PF03936"/>
    </source>
</evidence>
<organism evidence="2 3">
    <name type="scientific">Linum trigynum</name>
    <dbReference type="NCBI Taxonomy" id="586398"/>
    <lineage>
        <taxon>Eukaryota</taxon>
        <taxon>Viridiplantae</taxon>
        <taxon>Streptophyta</taxon>
        <taxon>Embryophyta</taxon>
        <taxon>Tracheophyta</taxon>
        <taxon>Spermatophyta</taxon>
        <taxon>Magnoliopsida</taxon>
        <taxon>eudicotyledons</taxon>
        <taxon>Gunneridae</taxon>
        <taxon>Pentapetalae</taxon>
        <taxon>rosids</taxon>
        <taxon>fabids</taxon>
        <taxon>Malpighiales</taxon>
        <taxon>Linaceae</taxon>
        <taxon>Linum</taxon>
    </lineage>
</organism>
<protein>
    <recommendedName>
        <fullName evidence="1">Terpene synthase metal-binding domain-containing protein</fullName>
    </recommendedName>
</protein>
<reference evidence="2 3" key="1">
    <citation type="submission" date="2024-04" db="EMBL/GenBank/DDBJ databases">
        <authorList>
            <person name="Fracassetti M."/>
        </authorList>
    </citation>
    <scope>NUCLEOTIDE SEQUENCE [LARGE SCALE GENOMIC DNA]</scope>
</reference>
<sequence length="78" mass="8827">MDDIVSHEFEQERGRVASSVECYMKQYGVSKQEAHEGLNNLVEILWKYVNEDMLRPFEGSDASSYGYSQPGANHGLVV</sequence>
<dbReference type="GO" id="GO:0010333">
    <property type="term" value="F:terpene synthase activity"/>
    <property type="evidence" value="ECO:0007669"/>
    <property type="project" value="InterPro"/>
</dbReference>
<dbReference type="Proteomes" id="UP001497516">
    <property type="component" value="Chromosome 1"/>
</dbReference>
<dbReference type="GO" id="GO:0000287">
    <property type="term" value="F:magnesium ion binding"/>
    <property type="evidence" value="ECO:0007669"/>
    <property type="project" value="InterPro"/>
</dbReference>
<dbReference type="Gene3D" id="1.10.600.10">
    <property type="entry name" value="Farnesyl Diphosphate Synthase"/>
    <property type="match status" value="1"/>
</dbReference>
<evidence type="ECO:0000313" key="3">
    <source>
        <dbReference type="Proteomes" id="UP001497516"/>
    </source>
</evidence>
<dbReference type="SUPFAM" id="SSF48576">
    <property type="entry name" value="Terpenoid synthases"/>
    <property type="match status" value="1"/>
</dbReference>
<dbReference type="Pfam" id="PF03936">
    <property type="entry name" value="Terpene_synth_C"/>
    <property type="match status" value="1"/>
</dbReference>
<dbReference type="EMBL" id="OZ034813">
    <property type="protein sequence ID" value="CAL1357934.1"/>
    <property type="molecule type" value="Genomic_DNA"/>
</dbReference>
<dbReference type="AlphaFoldDB" id="A0AAV2CNW6"/>
<proteinExistence type="predicted"/>
<evidence type="ECO:0000313" key="2">
    <source>
        <dbReference type="EMBL" id="CAL1357934.1"/>
    </source>
</evidence>
<dbReference type="InterPro" id="IPR008949">
    <property type="entry name" value="Isoprenoid_synthase_dom_sf"/>
</dbReference>
<dbReference type="InterPro" id="IPR005630">
    <property type="entry name" value="Terpene_synthase_metal-bd"/>
</dbReference>
<feature type="domain" description="Terpene synthase metal-binding" evidence="1">
    <location>
        <begin position="1"/>
        <end position="47"/>
    </location>
</feature>
<gene>
    <name evidence="2" type="ORF">LTRI10_LOCUS5529</name>
</gene>
<name>A0AAV2CNW6_9ROSI</name>
<accession>A0AAV2CNW6</accession>
<keyword evidence="3" id="KW-1185">Reference proteome</keyword>